<gene>
    <name evidence="5" type="ORF">KSF_066870</name>
</gene>
<dbReference type="GO" id="GO:0016491">
    <property type="term" value="F:oxidoreductase activity"/>
    <property type="evidence" value="ECO:0007669"/>
    <property type="project" value="UniProtKB-KW"/>
</dbReference>
<dbReference type="InterPro" id="IPR036188">
    <property type="entry name" value="FAD/NAD-bd_sf"/>
</dbReference>
<dbReference type="PANTHER" id="PTHR43747:SF5">
    <property type="entry name" value="FAD-BINDING DOMAIN-CONTAINING PROTEIN"/>
    <property type="match status" value="1"/>
</dbReference>
<evidence type="ECO:0000313" key="6">
    <source>
        <dbReference type="Proteomes" id="UP000597444"/>
    </source>
</evidence>
<dbReference type="SUPFAM" id="SSF51905">
    <property type="entry name" value="FAD/NAD(P)-binding domain"/>
    <property type="match status" value="1"/>
</dbReference>
<keyword evidence="3" id="KW-1133">Transmembrane helix</keyword>
<protein>
    <recommendedName>
        <fullName evidence="4">FAD-binding domain-containing protein</fullName>
    </recommendedName>
</protein>
<sequence length="449" mass="51522">MNKSYEPQKRTHAIVIGGGIAGLVVARVLVKYFEKVSLIERDHYPTEPVFRPGVLEGRQVHTMQLRGQQELERLFPGLKKKLLAHGAVERDYGNETHFYYGALCPKIPPVLHGWNCSRLLLEWTLYQEIQRFSHLNIYEGYEVTNLLCEQYEPTVRGVQMRTRDPLRNEFQEIKGDFIVDTSGAFSHAPQWLETRGTSSPQETVVNAFMGYATRTYKIPATFQAKWKGIAIQATSQQQRGGVLMEIEGKRWMAVLSGMVKDYPPTDETKFLEFARSLPDQELYEAIKEAQPISPIHGYRRTENRWRHFEQLEDQPENFLILGDAVCTFNPIYGQGMTVAVLQALALEQCLHHRRQRQRRLAQMVQKKVASTIAFPWRLATSADARFLSEENTSKKGFAHWYIEGVIALLPYDAHVLLAFLEVMHLVKGPAALLHPMILLKVLFSRSRKG</sequence>
<dbReference type="Gene3D" id="3.50.50.60">
    <property type="entry name" value="FAD/NAD(P)-binding domain"/>
    <property type="match status" value="1"/>
</dbReference>
<keyword evidence="3" id="KW-0812">Transmembrane</keyword>
<evidence type="ECO:0000313" key="5">
    <source>
        <dbReference type="EMBL" id="GHO96639.1"/>
    </source>
</evidence>
<dbReference type="GO" id="GO:0071949">
    <property type="term" value="F:FAD binding"/>
    <property type="evidence" value="ECO:0007669"/>
    <property type="project" value="InterPro"/>
</dbReference>
<evidence type="ECO:0000259" key="4">
    <source>
        <dbReference type="Pfam" id="PF01494"/>
    </source>
</evidence>
<dbReference type="InterPro" id="IPR050816">
    <property type="entry name" value="Flavin-dep_Halogenase_NPB"/>
</dbReference>
<accession>A0A8J3N309</accession>
<dbReference type="RefSeq" id="WP_220207246.1">
    <property type="nucleotide sequence ID" value="NZ_BNJK01000001.1"/>
</dbReference>
<dbReference type="Pfam" id="PF01494">
    <property type="entry name" value="FAD_binding_3"/>
    <property type="match status" value="1"/>
</dbReference>
<feature type="domain" description="FAD-binding" evidence="4">
    <location>
        <begin position="11"/>
        <end position="350"/>
    </location>
</feature>
<evidence type="ECO:0000256" key="1">
    <source>
        <dbReference type="ARBA" id="ARBA00023002"/>
    </source>
</evidence>
<comment type="caution">
    <text evidence="5">The sequence shown here is derived from an EMBL/GenBank/DDBJ whole genome shotgun (WGS) entry which is preliminary data.</text>
</comment>
<keyword evidence="3" id="KW-0472">Membrane</keyword>
<name>A0A8J3N309_9CHLR</name>
<organism evidence="5 6">
    <name type="scientific">Reticulibacter mediterranei</name>
    <dbReference type="NCBI Taxonomy" id="2778369"/>
    <lineage>
        <taxon>Bacteria</taxon>
        <taxon>Bacillati</taxon>
        <taxon>Chloroflexota</taxon>
        <taxon>Ktedonobacteria</taxon>
        <taxon>Ktedonobacterales</taxon>
        <taxon>Reticulibacteraceae</taxon>
        <taxon>Reticulibacter</taxon>
    </lineage>
</organism>
<evidence type="ECO:0000256" key="3">
    <source>
        <dbReference type="SAM" id="Phobius"/>
    </source>
</evidence>
<dbReference type="PANTHER" id="PTHR43747">
    <property type="entry name" value="FAD-BINDING PROTEIN"/>
    <property type="match status" value="1"/>
</dbReference>
<feature type="transmembrane region" description="Helical" evidence="3">
    <location>
        <begin position="12"/>
        <end position="30"/>
    </location>
</feature>
<comment type="similarity">
    <text evidence="2">Belongs to the flavin-dependent halogenase family. Bacterial tryptophan halogenase subfamily.</text>
</comment>
<dbReference type="EMBL" id="BNJK01000001">
    <property type="protein sequence ID" value="GHO96639.1"/>
    <property type="molecule type" value="Genomic_DNA"/>
</dbReference>
<keyword evidence="1" id="KW-0560">Oxidoreductase</keyword>
<dbReference type="Proteomes" id="UP000597444">
    <property type="component" value="Unassembled WGS sequence"/>
</dbReference>
<reference evidence="5" key="1">
    <citation type="submission" date="2020-10" db="EMBL/GenBank/DDBJ databases">
        <title>Taxonomic study of unclassified bacteria belonging to the class Ktedonobacteria.</title>
        <authorList>
            <person name="Yabe S."/>
            <person name="Wang C.M."/>
            <person name="Zheng Y."/>
            <person name="Sakai Y."/>
            <person name="Cavaletti L."/>
            <person name="Monciardini P."/>
            <person name="Donadio S."/>
        </authorList>
    </citation>
    <scope>NUCLEOTIDE SEQUENCE</scope>
    <source>
        <strain evidence="5">ID150040</strain>
    </source>
</reference>
<keyword evidence="6" id="KW-1185">Reference proteome</keyword>
<proteinExistence type="inferred from homology"/>
<dbReference type="InterPro" id="IPR002938">
    <property type="entry name" value="FAD-bd"/>
</dbReference>
<dbReference type="AlphaFoldDB" id="A0A8J3N309"/>
<evidence type="ECO:0000256" key="2">
    <source>
        <dbReference type="ARBA" id="ARBA00038396"/>
    </source>
</evidence>